<dbReference type="InterPro" id="IPR029071">
    <property type="entry name" value="Ubiquitin-like_domsf"/>
</dbReference>
<evidence type="ECO:0000259" key="5">
    <source>
        <dbReference type="Pfam" id="PF11976"/>
    </source>
</evidence>
<organism evidence="6 7">
    <name type="scientific">Panthera pardus</name>
    <name type="common">Leopard</name>
    <name type="synonym">Felis pardus</name>
    <dbReference type="NCBI Taxonomy" id="9691"/>
    <lineage>
        <taxon>Eukaryota</taxon>
        <taxon>Metazoa</taxon>
        <taxon>Chordata</taxon>
        <taxon>Craniata</taxon>
        <taxon>Vertebrata</taxon>
        <taxon>Euteleostomi</taxon>
        <taxon>Mammalia</taxon>
        <taxon>Eutheria</taxon>
        <taxon>Laurasiatheria</taxon>
        <taxon>Carnivora</taxon>
        <taxon>Feliformia</taxon>
        <taxon>Felidae</taxon>
        <taxon>Pantherinae</taxon>
        <taxon>Panthera</taxon>
    </lineage>
</organism>
<dbReference type="PANTHER" id="PTHR10562">
    <property type="entry name" value="SMALL UBIQUITIN-RELATED MODIFIER"/>
    <property type="match status" value="1"/>
</dbReference>
<feature type="domain" description="Rad60/SUMO-like" evidence="5">
    <location>
        <begin position="36"/>
        <end position="93"/>
    </location>
</feature>
<keyword evidence="6" id="KW-1185">Reference proteome</keyword>
<dbReference type="FunFam" id="3.10.20.90:FF:000482">
    <property type="entry name" value="Small ubiquitin-related modifier 2"/>
    <property type="match status" value="1"/>
</dbReference>
<feature type="region of interest" description="Disordered" evidence="4">
    <location>
        <begin position="83"/>
        <end position="102"/>
    </location>
</feature>
<gene>
    <name evidence="7" type="primary">LOC109263576</name>
</gene>
<accession>A0A9W2V529</accession>
<evidence type="ECO:0000256" key="2">
    <source>
        <dbReference type="ARBA" id="ARBA00022499"/>
    </source>
</evidence>
<evidence type="ECO:0000256" key="1">
    <source>
        <dbReference type="ARBA" id="ARBA00009185"/>
    </source>
</evidence>
<dbReference type="InterPro" id="IPR022617">
    <property type="entry name" value="Rad60/SUMO-like_dom"/>
</dbReference>
<protein>
    <submittedName>
        <fullName evidence="7">Small ubiquitin-related modifier 2-like</fullName>
    </submittedName>
</protein>
<name>A0A9W2V529_PANPR</name>
<sequence>MVNEKPKEGVKTEKNDHINLKVLGQVASVTNIKKIKNKKKIKRHTTLSKLMEACCQPQGLSIRQIRFSFERQPASETDIPTQLEIEEEDKTDVFQQQTEGVY</sequence>
<proteinExistence type="inferred from homology"/>
<evidence type="ECO:0000256" key="3">
    <source>
        <dbReference type="ARBA" id="ARBA00022786"/>
    </source>
</evidence>
<evidence type="ECO:0000313" key="6">
    <source>
        <dbReference type="Proteomes" id="UP001165780"/>
    </source>
</evidence>
<evidence type="ECO:0000313" key="7">
    <source>
        <dbReference type="RefSeq" id="XP_053753799.1"/>
    </source>
</evidence>
<dbReference type="GeneID" id="109263576"/>
<reference evidence="7" key="1">
    <citation type="submission" date="2025-08" db="UniProtKB">
        <authorList>
            <consortium name="RefSeq"/>
        </authorList>
    </citation>
    <scope>IDENTIFICATION</scope>
    <source>
        <tissue evidence="7">Whole blood</tissue>
    </source>
</reference>
<dbReference type="SUPFAM" id="SSF54236">
    <property type="entry name" value="Ubiquitin-like"/>
    <property type="match status" value="1"/>
</dbReference>
<evidence type="ECO:0000256" key="4">
    <source>
        <dbReference type="SAM" id="MobiDB-lite"/>
    </source>
</evidence>
<dbReference type="AlphaFoldDB" id="A0A9W2V529"/>
<dbReference type="Gene3D" id="3.10.20.90">
    <property type="entry name" value="Phosphatidylinositol 3-kinase Catalytic Subunit, Chain A, domain 1"/>
    <property type="match status" value="1"/>
</dbReference>
<dbReference type="RefSeq" id="XP_053753799.1">
    <property type="nucleotide sequence ID" value="XM_053897824.1"/>
</dbReference>
<feature type="compositionally biased region" description="Polar residues" evidence="4">
    <location>
        <begin position="93"/>
        <end position="102"/>
    </location>
</feature>
<keyword evidence="3" id="KW-0833">Ubl conjugation pathway</keyword>
<dbReference type="Proteomes" id="UP001165780">
    <property type="component" value="Unplaced"/>
</dbReference>
<keyword evidence="2" id="KW-1017">Isopeptide bond</keyword>
<dbReference type="Pfam" id="PF11976">
    <property type="entry name" value="Rad60-SLD"/>
    <property type="match status" value="1"/>
</dbReference>
<comment type="similarity">
    <text evidence="1">Belongs to the ubiquitin family. SUMO subfamily.</text>
</comment>